<dbReference type="Proteomes" id="UP000612362">
    <property type="component" value="Unassembled WGS sequence"/>
</dbReference>
<proteinExistence type="predicted"/>
<name>A0A8J3ICD4_9CHLR</name>
<evidence type="ECO:0000256" key="1">
    <source>
        <dbReference type="SAM" id="MobiDB-lite"/>
    </source>
</evidence>
<keyword evidence="3" id="KW-1185">Reference proteome</keyword>
<protein>
    <submittedName>
        <fullName evidence="2">Uncharacterized protein</fullName>
    </submittedName>
</protein>
<feature type="compositionally biased region" description="Polar residues" evidence="1">
    <location>
        <begin position="162"/>
        <end position="173"/>
    </location>
</feature>
<dbReference type="RefSeq" id="WP_220199129.1">
    <property type="nucleotide sequence ID" value="NZ_BNJF01000007.1"/>
</dbReference>
<dbReference type="AlphaFoldDB" id="A0A8J3ICD4"/>
<reference evidence="2" key="1">
    <citation type="submission" date="2020-10" db="EMBL/GenBank/DDBJ databases">
        <title>Taxonomic study of unclassified bacteria belonging to the class Ktedonobacteria.</title>
        <authorList>
            <person name="Yabe S."/>
            <person name="Wang C.M."/>
            <person name="Zheng Y."/>
            <person name="Sakai Y."/>
            <person name="Cavaletti L."/>
            <person name="Monciardini P."/>
            <person name="Donadio S."/>
        </authorList>
    </citation>
    <scope>NUCLEOTIDE SEQUENCE</scope>
    <source>
        <strain evidence="2">SOSP1-1</strain>
    </source>
</reference>
<accession>A0A8J3ICD4</accession>
<gene>
    <name evidence="2" type="ORF">KSX_82250</name>
</gene>
<sequence>MALHREHVEKTQQEWLARVARERHNLSVSVEKTLSDTLWWDEEDEMGKNSGHTIYGKTLIPPRISLQSRVAPAIYRSNLGLEPEFVRTNVPVMTIGEDGELKDPSDTNMLSRFARRVTSSLAAIRLHKRSGTRSEEGQASDTPSTPLPALRRHNLPEMPTSKLDSVQSTSSSTGKRRAVKDVAEHITLPPLANMLDTPWQEAFKPLSTSMGRISSSMGNIAISHLGETRSRLAGRVTKIRLESARSDSDTGAMPVTQSHTGARVPVAGTRRQREAIGASTPMPVIAKSEGRSVVSSATPGFLPDTPNMLYASAPLTAVKAKTGKQPSVTGAKAGTAVFECTQRDATVANSNISATSVVLVTLTSDPGPVVVHFVSIQPHVGFTVHLTAPTLKQTTFNYIIL</sequence>
<organism evidence="2 3">
    <name type="scientific">Ktedonospora formicarum</name>
    <dbReference type="NCBI Taxonomy" id="2778364"/>
    <lineage>
        <taxon>Bacteria</taxon>
        <taxon>Bacillati</taxon>
        <taxon>Chloroflexota</taxon>
        <taxon>Ktedonobacteria</taxon>
        <taxon>Ktedonobacterales</taxon>
        <taxon>Ktedonobacteraceae</taxon>
        <taxon>Ktedonospora</taxon>
    </lineage>
</organism>
<evidence type="ECO:0000313" key="3">
    <source>
        <dbReference type="Proteomes" id="UP000612362"/>
    </source>
</evidence>
<evidence type="ECO:0000313" key="2">
    <source>
        <dbReference type="EMBL" id="GHO50062.1"/>
    </source>
</evidence>
<feature type="region of interest" description="Disordered" evidence="1">
    <location>
        <begin position="128"/>
        <end position="178"/>
    </location>
</feature>
<dbReference type="EMBL" id="BNJF01000007">
    <property type="protein sequence ID" value="GHO50062.1"/>
    <property type="molecule type" value="Genomic_DNA"/>
</dbReference>
<comment type="caution">
    <text evidence="2">The sequence shown here is derived from an EMBL/GenBank/DDBJ whole genome shotgun (WGS) entry which is preliminary data.</text>
</comment>